<sequence length="24" mass="3191">MELSIIYKVDCYYYWWRWKSSALW</sequence>
<organism evidence="1">
    <name type="scientific">Arundo donax</name>
    <name type="common">Giant reed</name>
    <name type="synonym">Donax arundinaceus</name>
    <dbReference type="NCBI Taxonomy" id="35708"/>
    <lineage>
        <taxon>Eukaryota</taxon>
        <taxon>Viridiplantae</taxon>
        <taxon>Streptophyta</taxon>
        <taxon>Embryophyta</taxon>
        <taxon>Tracheophyta</taxon>
        <taxon>Spermatophyta</taxon>
        <taxon>Magnoliopsida</taxon>
        <taxon>Liliopsida</taxon>
        <taxon>Poales</taxon>
        <taxon>Poaceae</taxon>
        <taxon>PACMAD clade</taxon>
        <taxon>Arundinoideae</taxon>
        <taxon>Arundineae</taxon>
        <taxon>Arundo</taxon>
    </lineage>
</organism>
<dbReference type="EMBL" id="GBRH01276959">
    <property type="protein sequence ID" value="JAD20936.1"/>
    <property type="molecule type" value="Transcribed_RNA"/>
</dbReference>
<name>A0A0A8Y3P2_ARUDO</name>
<dbReference type="AlphaFoldDB" id="A0A0A8Y3P2"/>
<protein>
    <submittedName>
        <fullName evidence="1">Uncharacterized protein</fullName>
    </submittedName>
</protein>
<accession>A0A0A8Y3P2</accession>
<reference evidence="1" key="2">
    <citation type="journal article" date="2015" name="Data Brief">
        <title>Shoot transcriptome of the giant reed, Arundo donax.</title>
        <authorList>
            <person name="Barrero R.A."/>
            <person name="Guerrero F.D."/>
            <person name="Moolhuijzen P."/>
            <person name="Goolsby J.A."/>
            <person name="Tidwell J."/>
            <person name="Bellgard S.E."/>
            <person name="Bellgard M.I."/>
        </authorList>
    </citation>
    <scope>NUCLEOTIDE SEQUENCE</scope>
    <source>
        <tissue evidence="1">Shoot tissue taken approximately 20 cm above the soil surface</tissue>
    </source>
</reference>
<evidence type="ECO:0000313" key="1">
    <source>
        <dbReference type="EMBL" id="JAD20936.1"/>
    </source>
</evidence>
<proteinExistence type="predicted"/>
<reference evidence="1" key="1">
    <citation type="submission" date="2014-09" db="EMBL/GenBank/DDBJ databases">
        <authorList>
            <person name="Magalhaes I.L.F."/>
            <person name="Oliveira U."/>
            <person name="Santos F.R."/>
            <person name="Vidigal T.H.D.A."/>
            <person name="Brescovit A.D."/>
            <person name="Santos A.J."/>
        </authorList>
    </citation>
    <scope>NUCLEOTIDE SEQUENCE</scope>
    <source>
        <tissue evidence="1">Shoot tissue taken approximately 20 cm above the soil surface</tissue>
    </source>
</reference>